<name>A0A6J5YKM3_9ZZZZ</name>
<gene>
    <name evidence="2" type="ORF">UFOPK1392_02003</name>
    <name evidence="3" type="ORF">UFOPK3733_01016</name>
</gene>
<protein>
    <submittedName>
        <fullName evidence="2">Unannotated protein</fullName>
    </submittedName>
</protein>
<dbReference type="EMBL" id="CAFBNC010000043">
    <property type="protein sequence ID" value="CAB4936746.1"/>
    <property type="molecule type" value="Genomic_DNA"/>
</dbReference>
<reference evidence="2" key="1">
    <citation type="submission" date="2020-05" db="EMBL/GenBank/DDBJ databases">
        <authorList>
            <person name="Chiriac C."/>
            <person name="Salcher M."/>
            <person name="Ghai R."/>
            <person name="Kavagutti S V."/>
        </authorList>
    </citation>
    <scope>NUCLEOTIDE SEQUENCE</scope>
</reference>
<feature type="region of interest" description="Disordered" evidence="1">
    <location>
        <begin position="1"/>
        <end position="21"/>
    </location>
</feature>
<feature type="compositionally biased region" description="Low complexity" evidence="1">
    <location>
        <begin position="1"/>
        <end position="17"/>
    </location>
</feature>
<evidence type="ECO:0000313" key="2">
    <source>
        <dbReference type="EMBL" id="CAB4324238.1"/>
    </source>
</evidence>
<accession>A0A6J5YKM3</accession>
<sequence>MNNANSTTSPPSTSPARTLRRRRSRTLVATALLLASTSALALTGCGTSGSSAFDKLPSGADQLVGRYAHFDVVAYQDPTMKTLIISTGFSDLSIRDGQMWNQMTFCHADTPTDQKIEVSISDAATQAIKPIATPVEVTKVDGKFHIVRPATPTAIGIKLTDPANEVLPSDPNDPRIFDADGDGHPGVTSTVKLSDALKGEVYIARREIFAYTLTQQTDDRFTGFITDNSEQLVVGASDPIFMAAGQWKQIDDTSRNPVIWQRVDAGLNCETLAAQRSDLFPPNPKVDW</sequence>
<dbReference type="AlphaFoldDB" id="A0A6J5YKM3"/>
<evidence type="ECO:0000256" key="1">
    <source>
        <dbReference type="SAM" id="MobiDB-lite"/>
    </source>
</evidence>
<evidence type="ECO:0000313" key="3">
    <source>
        <dbReference type="EMBL" id="CAB4936746.1"/>
    </source>
</evidence>
<organism evidence="2">
    <name type="scientific">freshwater metagenome</name>
    <dbReference type="NCBI Taxonomy" id="449393"/>
    <lineage>
        <taxon>unclassified sequences</taxon>
        <taxon>metagenomes</taxon>
        <taxon>ecological metagenomes</taxon>
    </lineage>
</organism>
<proteinExistence type="predicted"/>
<dbReference type="EMBL" id="CAEMXZ010000119">
    <property type="protein sequence ID" value="CAB4324238.1"/>
    <property type="molecule type" value="Genomic_DNA"/>
</dbReference>